<reference evidence="1 2" key="1">
    <citation type="journal article" date="2019" name="Commun. Biol.">
        <title>The bagworm genome reveals a unique fibroin gene that provides high tensile strength.</title>
        <authorList>
            <person name="Kono N."/>
            <person name="Nakamura H."/>
            <person name="Ohtoshi R."/>
            <person name="Tomita M."/>
            <person name="Numata K."/>
            <person name="Arakawa K."/>
        </authorList>
    </citation>
    <scope>NUCLEOTIDE SEQUENCE [LARGE SCALE GENOMIC DNA]</scope>
</reference>
<gene>
    <name evidence="1" type="ORF">EVAR_42051_1</name>
</gene>
<organism evidence="1 2">
    <name type="scientific">Eumeta variegata</name>
    <name type="common">Bagworm moth</name>
    <name type="synonym">Eumeta japonica</name>
    <dbReference type="NCBI Taxonomy" id="151549"/>
    <lineage>
        <taxon>Eukaryota</taxon>
        <taxon>Metazoa</taxon>
        <taxon>Ecdysozoa</taxon>
        <taxon>Arthropoda</taxon>
        <taxon>Hexapoda</taxon>
        <taxon>Insecta</taxon>
        <taxon>Pterygota</taxon>
        <taxon>Neoptera</taxon>
        <taxon>Endopterygota</taxon>
        <taxon>Lepidoptera</taxon>
        <taxon>Glossata</taxon>
        <taxon>Ditrysia</taxon>
        <taxon>Tineoidea</taxon>
        <taxon>Psychidae</taxon>
        <taxon>Oiketicinae</taxon>
        <taxon>Eumeta</taxon>
    </lineage>
</organism>
<keyword evidence="2" id="KW-1185">Reference proteome</keyword>
<protein>
    <submittedName>
        <fullName evidence="1">Uncharacterized protein</fullName>
    </submittedName>
</protein>
<dbReference type="Proteomes" id="UP000299102">
    <property type="component" value="Unassembled WGS sequence"/>
</dbReference>
<evidence type="ECO:0000313" key="2">
    <source>
        <dbReference type="Proteomes" id="UP000299102"/>
    </source>
</evidence>
<dbReference type="EMBL" id="BGZK01000975">
    <property type="protein sequence ID" value="GBP67172.1"/>
    <property type="molecule type" value="Genomic_DNA"/>
</dbReference>
<proteinExistence type="predicted"/>
<comment type="caution">
    <text evidence="1">The sequence shown here is derived from an EMBL/GenBank/DDBJ whole genome shotgun (WGS) entry which is preliminary data.</text>
</comment>
<dbReference type="AlphaFoldDB" id="A0A4C1XVW0"/>
<sequence>MQNKTKQCVKARNNEIKEGYDRRASDSFQENEIGLEEIMKVVNLMKARKAVGSDRALSVMLKGSRVSFTISRADHNKRRRRARAAGVDNSRRGAHALVVSTVTSFVTVIHRQSNLSSTASIRACVRSYRTPIKGIQICSRL</sequence>
<accession>A0A4C1XVW0</accession>
<evidence type="ECO:0000313" key="1">
    <source>
        <dbReference type="EMBL" id="GBP67172.1"/>
    </source>
</evidence>
<name>A0A4C1XVW0_EUMVA</name>